<dbReference type="PhylomeDB" id="R7QQA6"/>
<dbReference type="InterPro" id="IPR013562">
    <property type="entry name" value="TmcA/NAT10_N"/>
</dbReference>
<name>R7QQA6_CHOCR</name>
<dbReference type="GO" id="GO:0005524">
    <property type="term" value="F:ATP binding"/>
    <property type="evidence" value="ECO:0007669"/>
    <property type="project" value="UniProtKB-UniRule"/>
</dbReference>
<dbReference type="GO" id="GO:0000049">
    <property type="term" value="F:tRNA binding"/>
    <property type="evidence" value="ECO:0007669"/>
    <property type="project" value="TreeGrafter"/>
</dbReference>
<evidence type="ECO:0000256" key="4">
    <source>
        <dbReference type="ARBA" id="ARBA00022694"/>
    </source>
</evidence>
<dbReference type="InterPro" id="IPR027992">
    <property type="entry name" value="tRNA_bind_dom"/>
</dbReference>
<feature type="domain" description="Possible tRNA binding" evidence="14">
    <location>
        <begin position="791"/>
        <end position="1027"/>
    </location>
</feature>
<dbReference type="EMBL" id="HG002054">
    <property type="protein sequence ID" value="CDF39550.1"/>
    <property type="molecule type" value="Genomic_DNA"/>
</dbReference>
<dbReference type="Pfam" id="PF05127">
    <property type="entry name" value="NAT10_TcmA_helicase"/>
    <property type="match status" value="1"/>
</dbReference>
<dbReference type="InterPro" id="IPR000182">
    <property type="entry name" value="GNAT_dom"/>
</dbReference>
<dbReference type="OMA" id="HLHYIMS"/>
<evidence type="ECO:0000256" key="3">
    <source>
        <dbReference type="ARBA" id="ARBA00022679"/>
    </source>
</evidence>
<comment type="catalytic activity">
    <reaction evidence="9">
        <text>a cytidine in tRNA + acetyl-CoA + ATP + H2O = an N(4)-acetylcytidine in tRNA + ADP + phosphate + CoA + H(+)</text>
        <dbReference type="Rhea" id="RHEA:53876"/>
        <dbReference type="Rhea" id="RHEA-COMP:13670"/>
        <dbReference type="Rhea" id="RHEA-COMP:13671"/>
        <dbReference type="ChEBI" id="CHEBI:15377"/>
        <dbReference type="ChEBI" id="CHEBI:15378"/>
        <dbReference type="ChEBI" id="CHEBI:30616"/>
        <dbReference type="ChEBI" id="CHEBI:43474"/>
        <dbReference type="ChEBI" id="CHEBI:57287"/>
        <dbReference type="ChEBI" id="CHEBI:57288"/>
        <dbReference type="ChEBI" id="CHEBI:74900"/>
        <dbReference type="ChEBI" id="CHEBI:82748"/>
        <dbReference type="ChEBI" id="CHEBI:456216"/>
    </reaction>
</comment>
<dbReference type="STRING" id="2769.R7QQA6"/>
<evidence type="ECO:0000256" key="2">
    <source>
        <dbReference type="ARBA" id="ARBA00022552"/>
    </source>
</evidence>
<keyword evidence="3 9" id="KW-0808">Transferase</keyword>
<organism evidence="15 16">
    <name type="scientific">Chondrus crispus</name>
    <name type="common">Carrageen Irish moss</name>
    <name type="synonym">Polymorpha crispa</name>
    <dbReference type="NCBI Taxonomy" id="2769"/>
    <lineage>
        <taxon>Eukaryota</taxon>
        <taxon>Rhodophyta</taxon>
        <taxon>Florideophyceae</taxon>
        <taxon>Rhodymeniophycidae</taxon>
        <taxon>Gigartinales</taxon>
        <taxon>Gigartinaceae</taxon>
        <taxon>Chondrus</taxon>
    </lineage>
</organism>
<keyword evidence="16" id="KW-1185">Reference proteome</keyword>
<feature type="binding site" evidence="9">
    <location>
        <position position="752"/>
    </location>
    <ligand>
        <name>acetyl-CoA</name>
        <dbReference type="ChEBI" id="CHEBI:57288"/>
    </ligand>
</feature>
<dbReference type="GO" id="GO:0005730">
    <property type="term" value="C:nucleolus"/>
    <property type="evidence" value="ECO:0007669"/>
    <property type="project" value="UniProtKB-SubCell"/>
</dbReference>
<dbReference type="PANTHER" id="PTHR10925">
    <property type="entry name" value="N-ACETYLTRANSFERASE 10"/>
    <property type="match status" value="1"/>
</dbReference>
<feature type="region of interest" description="Disordered" evidence="10">
    <location>
        <begin position="441"/>
        <end position="463"/>
    </location>
</feature>
<dbReference type="Pfam" id="PF08351">
    <property type="entry name" value="TmcA_N"/>
    <property type="match status" value="1"/>
</dbReference>
<keyword evidence="7 9" id="KW-0539">Nucleus</keyword>
<feature type="domain" description="TcmA/NAT10 helicase" evidence="11">
    <location>
        <begin position="281"/>
        <end position="498"/>
    </location>
</feature>
<dbReference type="Pfam" id="PF13718">
    <property type="entry name" value="GNAT_acetyltr_2"/>
    <property type="match status" value="1"/>
</dbReference>
<evidence type="ECO:0000259" key="14">
    <source>
        <dbReference type="Pfam" id="PF13725"/>
    </source>
</evidence>
<gene>
    <name evidence="15" type="ORF">CHC_T00006639001</name>
</gene>
<comment type="function">
    <text evidence="9">RNA cytidine acetyltransferase with specificity toward both 18S rRNA and tRNAs. Catalyzes the formation of N(4)-acetylcytidine (ac4C) in 18S rRNA. Required for early nucleolar cleavages of precursor rRNA at sites A0, A1 and A2 during 18S rRNA synthesis. Catalyzes the formation of ac4C in serine and leucine tRNAs. Requires a tRNA-binding adapter protein for full tRNA acetyltransferase activity but not for 18S rRNA acetylation.</text>
</comment>
<dbReference type="RefSeq" id="XP_005709844.1">
    <property type="nucleotide sequence ID" value="XM_005709787.1"/>
</dbReference>
<keyword evidence="6 9" id="KW-0067">ATP-binding</keyword>
<evidence type="ECO:0000313" key="15">
    <source>
        <dbReference type="EMBL" id="CDF39550.1"/>
    </source>
</evidence>
<dbReference type="InterPro" id="IPR033688">
    <property type="entry name" value="NAT10"/>
</dbReference>
<dbReference type="Gene3D" id="3.40.50.300">
    <property type="entry name" value="P-loop containing nucleotide triphosphate hydrolases"/>
    <property type="match status" value="1"/>
</dbReference>
<evidence type="ECO:0000256" key="9">
    <source>
        <dbReference type="HAMAP-Rule" id="MF_03211"/>
    </source>
</evidence>
<feature type="binding site" evidence="9">
    <location>
        <position position="480"/>
    </location>
    <ligand>
        <name>ATP</name>
        <dbReference type="ChEBI" id="CHEBI:30616"/>
    </ligand>
</feature>
<accession>R7QQA6</accession>
<dbReference type="Gene3D" id="3.40.630.30">
    <property type="match status" value="1"/>
</dbReference>
<evidence type="ECO:0000256" key="7">
    <source>
        <dbReference type="ARBA" id="ARBA00023242"/>
    </source>
</evidence>
<dbReference type="Gramene" id="CDF39550">
    <property type="protein sequence ID" value="CDF39550"/>
    <property type="gene ID" value="CHC_T00006639001"/>
</dbReference>
<evidence type="ECO:0000259" key="13">
    <source>
        <dbReference type="Pfam" id="PF13718"/>
    </source>
</evidence>
<evidence type="ECO:0000256" key="1">
    <source>
        <dbReference type="ARBA" id="ARBA00004604"/>
    </source>
</evidence>
<evidence type="ECO:0000259" key="12">
    <source>
        <dbReference type="Pfam" id="PF08351"/>
    </source>
</evidence>
<comment type="similarity">
    <text evidence="9">Belongs to the RNA cytidine acetyltransferase family. NAT10 subfamily.</text>
</comment>
<feature type="binding site" evidence="9">
    <location>
        <begin position="640"/>
        <end position="642"/>
    </location>
    <ligand>
        <name>acetyl-CoA</name>
        <dbReference type="ChEBI" id="CHEBI:57288"/>
    </ligand>
</feature>
<feature type="domain" description="N-acetyltransferase" evidence="13">
    <location>
        <begin position="539"/>
        <end position="776"/>
    </location>
</feature>
<keyword evidence="5 9" id="KW-0547">Nucleotide-binding</keyword>
<feature type="compositionally biased region" description="Basic and acidic residues" evidence="10">
    <location>
        <begin position="1054"/>
        <end position="1063"/>
    </location>
</feature>
<sequence length="1073" mass="119009">MKKKVDPRIRQCLQEGVNNNHRSLIVLVGDKGRDQVVNLHYMLSKMTLQSRPSVLWCYKHELGFSSNKKKRMKIIKKRIKQGLVDPNRDDPFELFISSTSIRFAYYSESHKILGNTYGMCVLQDFEALTPNLLARTLETVQGGGLAVILINNMSSLKKLYSITMDVHARLRTEAHRKVVPRFNERFILSLADCPAAIVADDELNVLPISSHVRAMSGEVTSTANRPTTENEPELKELKESLADTPPIGPLIAKAKTLDQAKALLRFEEAISEKTLRSTVALTASRGRGKSAALGLAVAAAVAHDYANIFVTSPSPENLRTFFAFLFVGFDAMDYQEHTDYEIIQSTDSGLNNAIVRVNVFRSHRQTIQYIDPIDAPRSLSQAELLVIDEAAAIPLPVIESMLGPYLVFMCSTITGYEGTGRSLSLKLMTKLREGSARVPSQYKGVNGNSNRQSDRDAAAVSSRTGSGRVFREVQMEIPIRYGQKDPVEAWLYDLLCLEAGGVRQVLTGGAPHPEECELYYVERDALFSRHSASEAFLHRIMALFVSSHYKNSPNDLQMLSDAPAHGLFVLLAPTRPDTERLPDVLCAIQVCLEGKISSKSSKTQLSRGQRASGDLIPWTISQQFQEPDFATLSGARVVRVATHPDVQKMGYGTRALKLLLEYYKGEHNISLENNAVERLSEQNPPAGQENGYTDSEQGDADQQKKTLLNEIIGPRKNIPPLLRRLHERSAENLDYLGVSYGVTQGLYSFWSRLGFMPLYLRLTPNDLTGEHTCIMATTSVCSSEETKPSDWLSKFNQDFRRRFVHLLGYDFRSLPPGLALAILNTGAEFRESGDAEERSSIDEIKGLFTPYDRRRLESYSRSLIDYHVILDMIPKLAELYGTGSLGLRDGLRLSPAQNAVLMGIGLQRCSVDDLEKRLGIQASQVLALLNKVIRKMSTFLRDMEETDIASRIGQTQGARGMIPGVTIELPNSNKAEFAALSTDDPSDEKGTPGKSLKAEEDGAGATEKGTRMSNFKVGGSKDEWKAALPKNALADGIPSTVSIKSGKKKSKRKTISESKDVGTPRKRKKKQVK</sequence>
<dbReference type="KEGG" id="ccp:CHC_T00006639001"/>
<feature type="region of interest" description="Disordered" evidence="10">
    <location>
        <begin position="979"/>
        <end position="1073"/>
    </location>
</feature>
<evidence type="ECO:0000259" key="11">
    <source>
        <dbReference type="Pfam" id="PF05127"/>
    </source>
</evidence>
<dbReference type="GO" id="GO:0051391">
    <property type="term" value="P:tRNA acetylation"/>
    <property type="evidence" value="ECO:0007669"/>
    <property type="project" value="UniProtKB-UniRule"/>
</dbReference>
<feature type="binding site" evidence="9">
    <location>
        <begin position="647"/>
        <end position="653"/>
    </location>
    <ligand>
        <name>acetyl-CoA</name>
        <dbReference type="ChEBI" id="CHEBI:57288"/>
    </ligand>
</feature>
<dbReference type="GO" id="GO:0051392">
    <property type="term" value="F:tRNA cytidine N4-acetyltransferase activity"/>
    <property type="evidence" value="ECO:0007669"/>
    <property type="project" value="RHEA"/>
</dbReference>
<dbReference type="PANTHER" id="PTHR10925:SF5">
    <property type="entry name" value="RNA CYTIDINE ACETYLTRANSFERASE"/>
    <property type="match status" value="1"/>
</dbReference>
<dbReference type="GO" id="GO:1904812">
    <property type="term" value="P:rRNA acetylation involved in maturation of SSU-rRNA"/>
    <property type="evidence" value="ECO:0007669"/>
    <property type="project" value="InterPro"/>
</dbReference>
<feature type="compositionally biased region" description="Basic residues" evidence="10">
    <location>
        <begin position="1064"/>
        <end position="1073"/>
    </location>
</feature>
<protein>
    <recommendedName>
        <fullName evidence="9">RNA cytidine acetyltransferase</fullName>
        <ecNumber evidence="9">2.3.1.-</ecNumber>
    </recommendedName>
    <alternativeName>
        <fullName evidence="9">18S rRNA cytosine acetyltransferase</fullName>
    </alternativeName>
</protein>
<evidence type="ECO:0000313" key="16">
    <source>
        <dbReference type="Proteomes" id="UP000012073"/>
    </source>
</evidence>
<dbReference type="GO" id="GO:1990883">
    <property type="term" value="F:18S rRNA cytidine N-acetyltransferase activity"/>
    <property type="evidence" value="ECO:0007669"/>
    <property type="project" value="TreeGrafter"/>
</dbReference>
<dbReference type="InterPro" id="IPR007807">
    <property type="entry name" value="TcmA/NAT10_helicase"/>
</dbReference>
<feature type="domain" description="TmcA/NAT10 N-terminal" evidence="12">
    <location>
        <begin position="7"/>
        <end position="200"/>
    </location>
</feature>
<comment type="catalytic activity">
    <reaction evidence="9">
        <text>a cytidine in 18S rRNA + acetyl-CoA + ATP + H2O = an N(4)-acetylcytidine in 18S rRNA + ADP + phosphate + CoA + H(+)</text>
        <dbReference type="Rhea" id="RHEA:51424"/>
        <dbReference type="Rhea" id="RHEA-COMP:13575"/>
        <dbReference type="Rhea" id="RHEA-COMP:13576"/>
        <dbReference type="ChEBI" id="CHEBI:15377"/>
        <dbReference type="ChEBI" id="CHEBI:15378"/>
        <dbReference type="ChEBI" id="CHEBI:30616"/>
        <dbReference type="ChEBI" id="CHEBI:43474"/>
        <dbReference type="ChEBI" id="CHEBI:57287"/>
        <dbReference type="ChEBI" id="CHEBI:57288"/>
        <dbReference type="ChEBI" id="CHEBI:74900"/>
        <dbReference type="ChEBI" id="CHEBI:82748"/>
        <dbReference type="ChEBI" id="CHEBI:456216"/>
    </reaction>
</comment>
<dbReference type="EC" id="2.3.1.-" evidence="9"/>
<reference evidence="16" key="1">
    <citation type="journal article" date="2013" name="Proc. Natl. Acad. Sci. U.S.A.">
        <title>Genome structure and metabolic features in the red seaweed Chondrus crispus shed light on evolution of the Archaeplastida.</title>
        <authorList>
            <person name="Collen J."/>
            <person name="Porcel B."/>
            <person name="Carre W."/>
            <person name="Ball S.G."/>
            <person name="Chaparro C."/>
            <person name="Tonon T."/>
            <person name="Barbeyron T."/>
            <person name="Michel G."/>
            <person name="Noel B."/>
            <person name="Valentin K."/>
            <person name="Elias M."/>
            <person name="Artiguenave F."/>
            <person name="Arun A."/>
            <person name="Aury J.M."/>
            <person name="Barbosa-Neto J.F."/>
            <person name="Bothwell J.H."/>
            <person name="Bouget F.Y."/>
            <person name="Brillet L."/>
            <person name="Cabello-Hurtado F."/>
            <person name="Capella-Gutierrez S."/>
            <person name="Charrier B."/>
            <person name="Cladiere L."/>
            <person name="Cock J.M."/>
            <person name="Coelho S.M."/>
            <person name="Colleoni C."/>
            <person name="Czjzek M."/>
            <person name="Da Silva C."/>
            <person name="Delage L."/>
            <person name="Denoeud F."/>
            <person name="Deschamps P."/>
            <person name="Dittami S.M."/>
            <person name="Gabaldon T."/>
            <person name="Gachon C.M."/>
            <person name="Groisillier A."/>
            <person name="Herve C."/>
            <person name="Jabbari K."/>
            <person name="Katinka M."/>
            <person name="Kloareg B."/>
            <person name="Kowalczyk N."/>
            <person name="Labadie K."/>
            <person name="Leblanc C."/>
            <person name="Lopez P.J."/>
            <person name="McLachlan D.H."/>
            <person name="Meslet-Cladiere L."/>
            <person name="Moustafa A."/>
            <person name="Nehr Z."/>
            <person name="Nyvall Collen P."/>
            <person name="Panaud O."/>
            <person name="Partensky F."/>
            <person name="Poulain J."/>
            <person name="Rensing S.A."/>
            <person name="Rousvoal S."/>
            <person name="Samson G."/>
            <person name="Symeonidi A."/>
            <person name="Weissenbach J."/>
            <person name="Zambounis A."/>
            <person name="Wincker P."/>
            <person name="Boyen C."/>
        </authorList>
    </citation>
    <scope>NUCLEOTIDE SEQUENCE [LARGE SCALE GENOMIC DNA]</scope>
    <source>
        <strain evidence="16">cv. Stackhouse</strain>
    </source>
</reference>
<keyword evidence="4 9" id="KW-0819">tRNA processing</keyword>
<dbReference type="CDD" id="cd04301">
    <property type="entry name" value="NAT_SF"/>
    <property type="match status" value="1"/>
</dbReference>
<evidence type="ECO:0000256" key="5">
    <source>
        <dbReference type="ARBA" id="ARBA00022741"/>
    </source>
</evidence>
<proteinExistence type="inferred from homology"/>
<dbReference type="Gene3D" id="3.40.50.11040">
    <property type="match status" value="1"/>
</dbReference>
<dbReference type="GO" id="GO:0030686">
    <property type="term" value="C:90S preribosome"/>
    <property type="evidence" value="ECO:0007669"/>
    <property type="project" value="TreeGrafter"/>
</dbReference>
<keyword evidence="8 9" id="KW-0012">Acyltransferase</keyword>
<dbReference type="InterPro" id="IPR027417">
    <property type="entry name" value="P-loop_NTPase"/>
</dbReference>
<dbReference type="OrthoDB" id="10067491at2759"/>
<evidence type="ECO:0000256" key="10">
    <source>
        <dbReference type="SAM" id="MobiDB-lite"/>
    </source>
</evidence>
<dbReference type="AlphaFoldDB" id="R7QQA6"/>
<comment type="subcellular location">
    <subcellularLocation>
        <location evidence="1 9">Nucleus</location>
        <location evidence="1 9">Nucleolus</location>
    </subcellularLocation>
</comment>
<dbReference type="Pfam" id="PF13725">
    <property type="entry name" value="tRNA_bind_2"/>
    <property type="match status" value="1"/>
</dbReference>
<dbReference type="Proteomes" id="UP000012073">
    <property type="component" value="Unassembled WGS sequence"/>
</dbReference>
<dbReference type="HAMAP" id="MF_03211">
    <property type="entry name" value="RNA_acetyltr_Nat10"/>
    <property type="match status" value="1"/>
</dbReference>
<dbReference type="InterPro" id="IPR032672">
    <property type="entry name" value="TmcA/NAT10/Kre33"/>
</dbReference>
<evidence type="ECO:0000256" key="8">
    <source>
        <dbReference type="ARBA" id="ARBA00023315"/>
    </source>
</evidence>
<feature type="compositionally biased region" description="Basic and acidic residues" evidence="10">
    <location>
        <begin position="987"/>
        <end position="1000"/>
    </location>
</feature>
<evidence type="ECO:0000256" key="6">
    <source>
        <dbReference type="ARBA" id="ARBA00022840"/>
    </source>
</evidence>
<feature type="binding site" evidence="9">
    <location>
        <begin position="286"/>
        <end position="295"/>
    </location>
    <ligand>
        <name>ATP</name>
        <dbReference type="ChEBI" id="CHEBI:30616"/>
    </ligand>
</feature>
<dbReference type="GeneID" id="17317557"/>
<keyword evidence="2 9" id="KW-0698">rRNA processing</keyword>